<evidence type="ECO:0000313" key="1">
    <source>
        <dbReference type="EMBL" id="KAI4471878.1"/>
    </source>
</evidence>
<dbReference type="Proteomes" id="UP001056778">
    <property type="component" value="Chromosome 1"/>
</dbReference>
<gene>
    <name evidence="1" type="ORF">MML48_1g19128</name>
</gene>
<organism evidence="1 2">
    <name type="scientific">Holotrichia oblita</name>
    <name type="common">Chafer beetle</name>
    <dbReference type="NCBI Taxonomy" id="644536"/>
    <lineage>
        <taxon>Eukaryota</taxon>
        <taxon>Metazoa</taxon>
        <taxon>Ecdysozoa</taxon>
        <taxon>Arthropoda</taxon>
        <taxon>Hexapoda</taxon>
        <taxon>Insecta</taxon>
        <taxon>Pterygota</taxon>
        <taxon>Neoptera</taxon>
        <taxon>Endopterygota</taxon>
        <taxon>Coleoptera</taxon>
        <taxon>Polyphaga</taxon>
        <taxon>Scarabaeiformia</taxon>
        <taxon>Scarabaeidae</taxon>
        <taxon>Melolonthinae</taxon>
        <taxon>Holotrichia</taxon>
    </lineage>
</organism>
<name>A0ACB9TY20_HOLOL</name>
<protein>
    <submittedName>
        <fullName evidence="1">Procollagen-lysine2-oxoglutarate 5-dioxygenase/glycosyltransferase 25 family member</fullName>
    </submittedName>
</protein>
<keyword evidence="2" id="KW-1185">Reference proteome</keyword>
<evidence type="ECO:0000313" key="2">
    <source>
        <dbReference type="Proteomes" id="UP001056778"/>
    </source>
</evidence>
<reference evidence="1" key="1">
    <citation type="submission" date="2022-04" db="EMBL/GenBank/DDBJ databases">
        <title>Chromosome-scale genome assembly of Holotrichia oblita Faldermann.</title>
        <authorList>
            <person name="Rongchong L."/>
        </authorList>
    </citation>
    <scope>NUCLEOTIDE SEQUENCE</scope>
    <source>
        <strain evidence="1">81SQS9</strain>
    </source>
</reference>
<comment type="caution">
    <text evidence="1">The sequence shown here is derived from an EMBL/GenBank/DDBJ whole genome shotgun (WGS) entry which is preliminary data.</text>
</comment>
<sequence length="361" mass="42016">MFYTDKTLCVFLFFALIPGHICSARIKYPTVLISILARNKAHTLPYFLSSLERLNYPKERIALRYVDRIRSDHNIDNTVEILEKWIISVQHQYHSINSEYVDSDSYSDEQGPNDWSMLRFENVISLRQSALNYAKTAWADYLLTLDCDVFLTNKNVLHYLIAKNLTVVAPMLKSSGLYSNFWFGMTDDYYYLRTGDYKSVVNREKLGCFETKMVHTCVLIDLRKIESDHLTYVPENVEGYDGPRDDIITFAVAANKSDIALTVCNEEVFGFLMIPLEQDDTIAFDMLQLTNVKLEVLNEQDKLYVRDDLLEYTVLPEKDTLDFDKIFMINLLRRPERRKRMLDCFDELGLDVTILDAVDGK</sequence>
<dbReference type="EMBL" id="CM043015">
    <property type="protein sequence ID" value="KAI4471878.1"/>
    <property type="molecule type" value="Genomic_DNA"/>
</dbReference>
<accession>A0ACB9TY20</accession>
<proteinExistence type="predicted"/>